<dbReference type="PANTHER" id="PTHR33933:SF1">
    <property type="entry name" value="PROTEIN ADENYLYLTRANSFERASE MNTA-RELATED"/>
    <property type="match status" value="1"/>
</dbReference>
<dbReference type="EMBL" id="LWDV01000004">
    <property type="protein sequence ID" value="OCL28606.1"/>
    <property type="molecule type" value="Genomic_DNA"/>
</dbReference>
<dbReference type="InterPro" id="IPR041633">
    <property type="entry name" value="Polbeta"/>
</dbReference>
<sequence>MELKADKLITPDEISIVVNRLLTAYHPNTKSIYLFGSYAWGNPNEDSDLDIMVVLKEAQQNPHKRVVKGYKALRGIMTPTDLIVYTEEEYKKLLKDEFSLCNHIVKEGKKLYEC</sequence>
<dbReference type="Proteomes" id="UP000093514">
    <property type="component" value="Unassembled WGS sequence"/>
</dbReference>
<evidence type="ECO:0000259" key="1">
    <source>
        <dbReference type="Pfam" id="PF18765"/>
    </source>
</evidence>
<reference evidence="3" key="1">
    <citation type="submission" date="2016-07" db="EMBL/GenBank/DDBJ databases">
        <authorList>
            <person name="Florea S."/>
            <person name="Webb J.S."/>
            <person name="Jaromczyk J."/>
            <person name="Schardl C.L."/>
        </authorList>
    </citation>
    <scope>NUCLEOTIDE SEQUENCE [LARGE SCALE GENOMIC DNA]</scope>
    <source>
        <strain evidence="3">Z6</strain>
    </source>
</reference>
<dbReference type="PANTHER" id="PTHR33933">
    <property type="entry name" value="NUCLEOTIDYLTRANSFERASE"/>
    <property type="match status" value="1"/>
</dbReference>
<protein>
    <recommendedName>
        <fullName evidence="1">Polymerase beta nucleotidyltransferase domain-containing protein</fullName>
    </recommendedName>
</protein>
<proteinExistence type="predicted"/>
<dbReference type="CDD" id="cd05403">
    <property type="entry name" value="NT_KNTase_like"/>
    <property type="match status" value="1"/>
</dbReference>
<evidence type="ECO:0000313" key="3">
    <source>
        <dbReference type="Proteomes" id="UP000093514"/>
    </source>
</evidence>
<dbReference type="Pfam" id="PF18765">
    <property type="entry name" value="Polbeta"/>
    <property type="match status" value="1"/>
</dbReference>
<dbReference type="Gene3D" id="3.30.460.10">
    <property type="entry name" value="Beta Polymerase, domain 2"/>
    <property type="match status" value="1"/>
</dbReference>
<name>A0A1C0ADA9_9FIRM</name>
<feature type="domain" description="Polymerase beta nucleotidyltransferase" evidence="1">
    <location>
        <begin position="26"/>
        <end position="113"/>
    </location>
</feature>
<dbReference type="AlphaFoldDB" id="A0A1C0ADA9"/>
<dbReference type="SUPFAM" id="SSF81301">
    <property type="entry name" value="Nucleotidyltransferase"/>
    <property type="match status" value="1"/>
</dbReference>
<evidence type="ECO:0000313" key="2">
    <source>
        <dbReference type="EMBL" id="OCL28606.1"/>
    </source>
</evidence>
<reference evidence="2 3" key="2">
    <citation type="submission" date="2016-08" db="EMBL/GenBank/DDBJ databases">
        <title>Orenia metallireducens sp. nov. strain Z6, a Novel Metal-reducing Firmicute from the Deep Subsurface.</title>
        <authorList>
            <person name="Maxim B.I."/>
            <person name="Kenneth K."/>
            <person name="Flynn T.M."/>
            <person name="Oloughlin E.J."/>
            <person name="Locke R.A."/>
            <person name="Weber J.R."/>
            <person name="Egan S.M."/>
            <person name="Mackie R.I."/>
            <person name="Cann I.K."/>
        </authorList>
    </citation>
    <scope>NUCLEOTIDE SEQUENCE [LARGE SCALE GENOMIC DNA]</scope>
    <source>
        <strain evidence="2 3">Z6</strain>
    </source>
</reference>
<dbReference type="RefSeq" id="WP_068714470.1">
    <property type="nucleotide sequence ID" value="NZ_LWDV01000004.1"/>
</dbReference>
<keyword evidence="3" id="KW-1185">Reference proteome</keyword>
<dbReference type="InterPro" id="IPR052548">
    <property type="entry name" value="Type_VII_TA_antitoxin"/>
</dbReference>
<dbReference type="InterPro" id="IPR043519">
    <property type="entry name" value="NT_sf"/>
</dbReference>
<gene>
    <name evidence="2" type="ORF">U472_00630</name>
</gene>
<accession>A0A1C0ADA9</accession>
<comment type="caution">
    <text evidence="2">The sequence shown here is derived from an EMBL/GenBank/DDBJ whole genome shotgun (WGS) entry which is preliminary data.</text>
</comment>
<dbReference type="OrthoDB" id="1682923at2"/>
<organism evidence="2 3">
    <name type="scientific">Orenia metallireducens</name>
    <dbReference type="NCBI Taxonomy" id="1413210"/>
    <lineage>
        <taxon>Bacteria</taxon>
        <taxon>Bacillati</taxon>
        <taxon>Bacillota</taxon>
        <taxon>Clostridia</taxon>
        <taxon>Halanaerobiales</taxon>
        <taxon>Halobacteroidaceae</taxon>
        <taxon>Orenia</taxon>
    </lineage>
</organism>